<dbReference type="EC" id="2.7.2.11" evidence="8"/>
<keyword evidence="2 8" id="KW-0028">Amino-acid biosynthesis</keyword>
<accession>A0ABM6PM97</accession>
<evidence type="ECO:0000313" key="10">
    <source>
        <dbReference type="EMBL" id="ATH96468.1"/>
    </source>
</evidence>
<keyword evidence="11" id="KW-1185">Reference proteome</keyword>
<evidence type="ECO:0000259" key="9">
    <source>
        <dbReference type="PROSITE" id="PS50112"/>
    </source>
</evidence>
<dbReference type="SUPFAM" id="SSF88697">
    <property type="entry name" value="PUA domain-like"/>
    <property type="match status" value="1"/>
</dbReference>
<dbReference type="NCBIfam" id="TIGR01027">
    <property type="entry name" value="proB"/>
    <property type="match status" value="1"/>
</dbReference>
<evidence type="ECO:0000256" key="5">
    <source>
        <dbReference type="ARBA" id="ARBA00022741"/>
    </source>
</evidence>
<gene>
    <name evidence="8" type="primary">proB</name>
    <name evidence="10" type="ORF">COP05_04705</name>
</gene>
<evidence type="ECO:0000313" key="11">
    <source>
        <dbReference type="Proteomes" id="UP000815698"/>
    </source>
</evidence>
<comment type="pathway">
    <text evidence="8">Amino-acid biosynthesis; L-proline biosynthesis; L-glutamate 5-semialdehyde from L-glutamate: step 1/2.</text>
</comment>
<feature type="binding site" evidence="8">
    <location>
        <begin position="234"/>
        <end position="240"/>
    </location>
    <ligand>
        <name>ATP</name>
        <dbReference type="ChEBI" id="CHEBI:30616"/>
    </ligand>
</feature>
<dbReference type="InterPro" id="IPR002478">
    <property type="entry name" value="PUA"/>
</dbReference>
<comment type="similarity">
    <text evidence="8">Belongs to the glutamate 5-kinase family.</text>
</comment>
<dbReference type="InterPro" id="IPR036974">
    <property type="entry name" value="PUA_sf"/>
</dbReference>
<protein>
    <recommendedName>
        <fullName evidence="8">Glutamate 5-kinase</fullName>
        <ecNumber evidence="8">2.7.2.11</ecNumber>
    </recommendedName>
    <alternativeName>
        <fullName evidence="8">Gamma-glutamyl kinase</fullName>
        <shortName evidence="8">GK</shortName>
    </alternativeName>
</protein>
<keyword evidence="1 8" id="KW-0963">Cytoplasm</keyword>
<dbReference type="InterPro" id="IPR001048">
    <property type="entry name" value="Asp/Glu/Uridylate_kinase"/>
</dbReference>
<dbReference type="PROSITE" id="PS50112">
    <property type="entry name" value="PAS"/>
    <property type="match status" value="1"/>
</dbReference>
<dbReference type="PROSITE" id="PS50890">
    <property type="entry name" value="PUA"/>
    <property type="match status" value="1"/>
</dbReference>
<dbReference type="HAMAP" id="MF_00456">
    <property type="entry name" value="ProB"/>
    <property type="match status" value="1"/>
</dbReference>
<dbReference type="InterPro" id="IPR041739">
    <property type="entry name" value="G5K_ProB"/>
</dbReference>
<dbReference type="PANTHER" id="PTHR43654:SF1">
    <property type="entry name" value="ISOPENTENYL PHOSPHATE KINASE"/>
    <property type="match status" value="1"/>
</dbReference>
<keyword evidence="4 8" id="KW-0808">Transferase</keyword>
<dbReference type="InterPro" id="IPR036393">
    <property type="entry name" value="AceGlu_kinase-like_sf"/>
</dbReference>
<feature type="binding site" evidence="8">
    <location>
        <position position="161"/>
    </location>
    <ligand>
        <name>substrate</name>
    </ligand>
</feature>
<dbReference type="PANTHER" id="PTHR43654">
    <property type="entry name" value="GLUTAMATE 5-KINASE"/>
    <property type="match status" value="1"/>
</dbReference>
<keyword evidence="3 8" id="KW-0641">Proline biosynthesis</keyword>
<dbReference type="PIRSF" id="PIRSF000729">
    <property type="entry name" value="GK"/>
    <property type="match status" value="1"/>
</dbReference>
<comment type="function">
    <text evidence="8">Catalyzes the transfer of a phosphate group to glutamate to form L-glutamate 5-phosphate.</text>
</comment>
<feature type="domain" description="PAS" evidence="9">
    <location>
        <begin position="344"/>
        <end position="390"/>
    </location>
</feature>
<dbReference type="RefSeq" id="WP_096882842.1">
    <property type="nucleotide sequence ID" value="NZ_CP023482.1"/>
</dbReference>
<dbReference type="InterPro" id="IPR011529">
    <property type="entry name" value="Glu_5kinase"/>
</dbReference>
<proteinExistence type="inferred from homology"/>
<dbReference type="CDD" id="cd21157">
    <property type="entry name" value="PUA_G5K"/>
    <property type="match status" value="1"/>
</dbReference>
<comment type="catalytic activity">
    <reaction evidence="8">
        <text>L-glutamate + ATP = L-glutamyl 5-phosphate + ADP</text>
        <dbReference type="Rhea" id="RHEA:14877"/>
        <dbReference type="ChEBI" id="CHEBI:29985"/>
        <dbReference type="ChEBI" id="CHEBI:30616"/>
        <dbReference type="ChEBI" id="CHEBI:58274"/>
        <dbReference type="ChEBI" id="CHEBI:456216"/>
        <dbReference type="EC" id="2.7.2.11"/>
    </reaction>
</comment>
<dbReference type="SMART" id="SM00359">
    <property type="entry name" value="PUA"/>
    <property type="match status" value="1"/>
</dbReference>
<dbReference type="InterPro" id="IPR005715">
    <property type="entry name" value="Glu_5kinase/COase_Synthase"/>
</dbReference>
<sequence>MTRIDKVRIGHGVHDPARLDTRASLTRAQRIVVKIGSSSLTLPSGDLNRNAIWALASSVSRLVHEGREVVIVSSGAIAAALRPMGFNARPESITDSQALASVGQGMLIREWSQAFGMSNVLVGQVLLTEDDMVHPEKYRNVRASLNALLAAGAVPIVNENDTVATREIHFGDNDRLASLVAQVTGADLLVLLTDVDGLFTRPPKEPGAERIACVKDAAKLEGVEIGSRGSTVGTGGMVTKLSAAHNATITGTACVLTLPARFDAVLSGEDFGTFFPARITGRRRSRLMWLMYASRGEGTLVLDEGAVHAVVEQRRSLLPVGITRVEGTFAAGSPVDIADGSGRVRARGLTYFSSDAISRIMGLTSEEVAARESEIGVHTVVHRDDLVLLK</sequence>
<dbReference type="Pfam" id="PF00696">
    <property type="entry name" value="AA_kinase"/>
    <property type="match status" value="1"/>
</dbReference>
<evidence type="ECO:0000256" key="8">
    <source>
        <dbReference type="HAMAP-Rule" id="MF_00456"/>
    </source>
</evidence>
<evidence type="ECO:0000256" key="1">
    <source>
        <dbReference type="ARBA" id="ARBA00022490"/>
    </source>
</evidence>
<comment type="subcellular location">
    <subcellularLocation>
        <location evidence="8">Cytoplasm</location>
    </subcellularLocation>
</comment>
<dbReference type="EMBL" id="CP023482">
    <property type="protein sequence ID" value="ATH96468.1"/>
    <property type="molecule type" value="Genomic_DNA"/>
</dbReference>
<organism evidence="10 11">
    <name type="scientific">Dermabacter jinjuensis</name>
    <dbReference type="NCBI Taxonomy" id="1667168"/>
    <lineage>
        <taxon>Bacteria</taxon>
        <taxon>Bacillati</taxon>
        <taxon>Actinomycetota</taxon>
        <taxon>Actinomycetes</taxon>
        <taxon>Micrococcales</taxon>
        <taxon>Dermabacteraceae</taxon>
        <taxon>Dermabacter</taxon>
    </lineage>
</organism>
<evidence type="ECO:0000256" key="4">
    <source>
        <dbReference type="ARBA" id="ARBA00022679"/>
    </source>
</evidence>
<dbReference type="InterPro" id="IPR015947">
    <property type="entry name" value="PUA-like_sf"/>
</dbReference>
<dbReference type="Gene3D" id="3.40.1160.10">
    <property type="entry name" value="Acetylglutamate kinase-like"/>
    <property type="match status" value="1"/>
</dbReference>
<dbReference type="InterPro" id="IPR000014">
    <property type="entry name" value="PAS"/>
</dbReference>
<dbReference type="InterPro" id="IPR001057">
    <property type="entry name" value="Glu/AcGlu_kinase"/>
</dbReference>
<reference evidence="10 11" key="1">
    <citation type="journal article" date="2016" name="Int. J. Syst. Evol. Microbiol.">
        <title>Dermabacter jinjuensis sp. nov., a novel species of the genus Dermabacter isolated from a clinical specimen.</title>
        <authorList>
            <person name="Park Y.K."/>
            <person name="Lee K.M."/>
            <person name="Lee W.K."/>
            <person name="Cho M.J."/>
            <person name="Lee H.S."/>
            <person name="Cho Y.G."/>
            <person name="Lee Y.C."/>
            <person name="Lee W.K."/>
            <person name="Seong W.K."/>
            <person name="Hwang K.J."/>
        </authorList>
    </citation>
    <scope>NUCLEOTIDE SEQUENCE [LARGE SCALE GENOMIC DNA]</scope>
    <source>
        <strain evidence="10 11">32T</strain>
    </source>
</reference>
<keyword evidence="5 8" id="KW-0547">Nucleotide-binding</keyword>
<dbReference type="InterPro" id="IPR019797">
    <property type="entry name" value="Glutamate_5-kinase_CS"/>
</dbReference>
<dbReference type="Pfam" id="PF01472">
    <property type="entry name" value="PUA"/>
    <property type="match status" value="1"/>
</dbReference>
<feature type="binding site" evidence="8">
    <location>
        <position position="173"/>
    </location>
    <ligand>
        <name>substrate</name>
    </ligand>
</feature>
<name>A0ABM6PM97_9MICO</name>
<dbReference type="CDD" id="cd04242">
    <property type="entry name" value="AAK_G5K_ProB"/>
    <property type="match status" value="1"/>
</dbReference>
<feature type="binding site" evidence="8">
    <location>
        <begin position="193"/>
        <end position="194"/>
    </location>
    <ligand>
        <name>ATP</name>
        <dbReference type="ChEBI" id="CHEBI:30616"/>
    </ligand>
</feature>
<evidence type="ECO:0000256" key="3">
    <source>
        <dbReference type="ARBA" id="ARBA00022650"/>
    </source>
</evidence>
<dbReference type="PROSITE" id="PS00902">
    <property type="entry name" value="GLUTAMATE_5_KINASE"/>
    <property type="match status" value="1"/>
</dbReference>
<evidence type="ECO:0000256" key="7">
    <source>
        <dbReference type="ARBA" id="ARBA00022840"/>
    </source>
</evidence>
<keyword evidence="7 8" id="KW-0067">ATP-binding</keyword>
<feature type="binding site" evidence="8">
    <location>
        <position position="34"/>
    </location>
    <ligand>
        <name>ATP</name>
        <dbReference type="ChEBI" id="CHEBI:30616"/>
    </ligand>
</feature>
<evidence type="ECO:0000256" key="6">
    <source>
        <dbReference type="ARBA" id="ARBA00022777"/>
    </source>
</evidence>
<keyword evidence="6 8" id="KW-0418">Kinase</keyword>
<dbReference type="Proteomes" id="UP000815698">
    <property type="component" value="Chromosome"/>
</dbReference>
<dbReference type="Gene3D" id="2.30.130.10">
    <property type="entry name" value="PUA domain"/>
    <property type="match status" value="1"/>
</dbReference>
<evidence type="ECO:0000256" key="2">
    <source>
        <dbReference type="ARBA" id="ARBA00022605"/>
    </source>
</evidence>
<dbReference type="PRINTS" id="PR00474">
    <property type="entry name" value="GLU5KINASE"/>
</dbReference>
<feature type="binding site" evidence="8">
    <location>
        <position position="74"/>
    </location>
    <ligand>
        <name>substrate</name>
    </ligand>
</feature>
<dbReference type="SUPFAM" id="SSF53633">
    <property type="entry name" value="Carbamate kinase-like"/>
    <property type="match status" value="1"/>
</dbReference>